<reference evidence="6 7" key="2">
    <citation type="journal article" date="2017" name="Genome Announc.">
        <title>Draft genome sequence of Aquitalea magnusonii strain H3, a plant growth-promoting bacterium of duckweed Lemna minor.</title>
        <authorList>
            <person name="Ishizawa H."/>
            <person name="Kuroda M."/>
            <person name="Ike M."/>
        </authorList>
    </citation>
    <scope>NUCLEOTIDE SEQUENCE [LARGE SCALE GENOMIC DNA]</scope>
    <source>
        <strain evidence="6 7">H3</strain>
    </source>
</reference>
<dbReference type="PROSITE" id="PS50931">
    <property type="entry name" value="HTH_LYSR"/>
    <property type="match status" value="1"/>
</dbReference>
<evidence type="ECO:0000313" key="6">
    <source>
        <dbReference type="EMBL" id="BBF86097.1"/>
    </source>
</evidence>
<evidence type="ECO:0000259" key="5">
    <source>
        <dbReference type="PROSITE" id="PS50931"/>
    </source>
</evidence>
<dbReference type="InterPro" id="IPR005119">
    <property type="entry name" value="LysR_subst-bd"/>
</dbReference>
<keyword evidence="2" id="KW-0805">Transcription regulation</keyword>
<dbReference type="SUPFAM" id="SSF46785">
    <property type="entry name" value="Winged helix' DNA-binding domain"/>
    <property type="match status" value="1"/>
</dbReference>
<dbReference type="InterPro" id="IPR036390">
    <property type="entry name" value="WH_DNA-bd_sf"/>
</dbReference>
<dbReference type="KEGG" id="amah:DLM_2490"/>
<dbReference type="EMBL" id="AP018823">
    <property type="protein sequence ID" value="BBF86097.1"/>
    <property type="molecule type" value="Genomic_DNA"/>
</dbReference>
<reference evidence="7" key="1">
    <citation type="journal article" date="2017" name="Biotechnol. Biofuels">
        <title>Evaluation of environmental bacterial communities as a factor affecting the growth of duckweed Lemna minor.</title>
        <authorList>
            <person name="Ishizawa H."/>
            <person name="Kuroda M."/>
            <person name="Morikawa M."/>
            <person name="Ike M."/>
        </authorList>
    </citation>
    <scope>NUCLEOTIDE SEQUENCE [LARGE SCALE GENOMIC DNA]</scope>
    <source>
        <strain evidence="7">H3</strain>
    </source>
</reference>
<dbReference type="InterPro" id="IPR058163">
    <property type="entry name" value="LysR-type_TF_proteobact-type"/>
</dbReference>
<dbReference type="Gene3D" id="1.10.10.10">
    <property type="entry name" value="Winged helix-like DNA-binding domain superfamily/Winged helix DNA-binding domain"/>
    <property type="match status" value="1"/>
</dbReference>
<dbReference type="SUPFAM" id="SSF53850">
    <property type="entry name" value="Periplasmic binding protein-like II"/>
    <property type="match status" value="1"/>
</dbReference>
<comment type="similarity">
    <text evidence="1">Belongs to the LysR transcriptional regulatory family.</text>
</comment>
<evidence type="ECO:0000256" key="3">
    <source>
        <dbReference type="ARBA" id="ARBA00023125"/>
    </source>
</evidence>
<dbReference type="AlphaFoldDB" id="A0A3G9GKW6"/>
<dbReference type="GO" id="GO:0003700">
    <property type="term" value="F:DNA-binding transcription factor activity"/>
    <property type="evidence" value="ECO:0007669"/>
    <property type="project" value="InterPro"/>
</dbReference>
<organism evidence="6 7">
    <name type="scientific">Aquitalea magnusonii</name>
    <dbReference type="NCBI Taxonomy" id="332411"/>
    <lineage>
        <taxon>Bacteria</taxon>
        <taxon>Pseudomonadati</taxon>
        <taxon>Pseudomonadota</taxon>
        <taxon>Betaproteobacteria</taxon>
        <taxon>Neisseriales</taxon>
        <taxon>Chromobacteriaceae</taxon>
        <taxon>Aquitalea</taxon>
    </lineage>
</organism>
<evidence type="ECO:0000256" key="1">
    <source>
        <dbReference type="ARBA" id="ARBA00009437"/>
    </source>
</evidence>
<feature type="domain" description="HTH lysR-type" evidence="5">
    <location>
        <begin position="33"/>
        <end position="85"/>
    </location>
</feature>
<gene>
    <name evidence="6" type="ORF">DLM_2490</name>
</gene>
<dbReference type="FunFam" id="1.10.10.10:FF:000001">
    <property type="entry name" value="LysR family transcriptional regulator"/>
    <property type="match status" value="1"/>
</dbReference>
<keyword evidence="7" id="KW-1185">Reference proteome</keyword>
<dbReference type="Pfam" id="PF00126">
    <property type="entry name" value="HTH_1"/>
    <property type="match status" value="1"/>
</dbReference>
<keyword evidence="3" id="KW-0238">DNA-binding</keyword>
<dbReference type="PANTHER" id="PTHR30537:SF5">
    <property type="entry name" value="HTH-TYPE TRANSCRIPTIONAL ACTIVATOR TTDR-RELATED"/>
    <property type="match status" value="1"/>
</dbReference>
<protein>
    <submittedName>
        <fullName evidence="6">Probable transcriptional regulator LysR-family</fullName>
    </submittedName>
</protein>
<dbReference type="STRING" id="332411.VI06_02910"/>
<keyword evidence="4" id="KW-0804">Transcription</keyword>
<dbReference type="InterPro" id="IPR000847">
    <property type="entry name" value="LysR_HTH_N"/>
</dbReference>
<evidence type="ECO:0000313" key="7">
    <source>
        <dbReference type="Proteomes" id="UP000198290"/>
    </source>
</evidence>
<dbReference type="Gene3D" id="3.40.190.290">
    <property type="match status" value="1"/>
</dbReference>
<dbReference type="GO" id="GO:0043565">
    <property type="term" value="F:sequence-specific DNA binding"/>
    <property type="evidence" value="ECO:0007669"/>
    <property type="project" value="TreeGrafter"/>
</dbReference>
<dbReference type="PANTHER" id="PTHR30537">
    <property type="entry name" value="HTH-TYPE TRANSCRIPTIONAL REGULATOR"/>
    <property type="match status" value="1"/>
</dbReference>
<reference evidence="7" key="3">
    <citation type="journal article" date="2017" name="Plant Physiol. Biochem.">
        <title>Differential oxidative and antioxidative response of duckweed Lemna minor toward plant growth promoting/inhibiting bacteria.</title>
        <authorList>
            <person name="Ishizawa H."/>
            <person name="Kuroda M."/>
            <person name="Morikawa M."/>
            <person name="Ike M."/>
        </authorList>
    </citation>
    <scope>NUCLEOTIDE SEQUENCE [LARGE SCALE GENOMIC DNA]</scope>
    <source>
        <strain evidence="7">H3</strain>
    </source>
</reference>
<name>A0A3G9GKW6_9NEIS</name>
<evidence type="ECO:0000256" key="4">
    <source>
        <dbReference type="ARBA" id="ARBA00023163"/>
    </source>
</evidence>
<dbReference type="CDD" id="cd08422">
    <property type="entry name" value="PBP2_CrgA_like"/>
    <property type="match status" value="1"/>
</dbReference>
<evidence type="ECO:0000256" key="2">
    <source>
        <dbReference type="ARBA" id="ARBA00023015"/>
    </source>
</evidence>
<dbReference type="Pfam" id="PF03466">
    <property type="entry name" value="LysR_substrate"/>
    <property type="match status" value="1"/>
</dbReference>
<proteinExistence type="inferred from homology"/>
<dbReference type="GO" id="GO:0006351">
    <property type="term" value="P:DNA-templated transcription"/>
    <property type="evidence" value="ECO:0007669"/>
    <property type="project" value="TreeGrafter"/>
</dbReference>
<sequence length="335" mass="36803">MEAIVGLAPPMLLQYRVAVIAIQGARMKLLWELQVFCAVVERKSFVSAARQLGTSPSSATRAVQALEENLGTSLLARSQKQVSLTMAGEAYYDTARQILQLQEEVEDDLAALGSAPRGWLRFSAPEVMASHFLPPILQQLAEHNPQLRFDILYSDTILEPIREKLDFSIRGAYPASSELIGFPLWPYQRRLYASPAYVASRGLPRQPEELSEHAILIHAAPRILKAWNFVSDSHQVSLNLNASHRVSSGNAVLQAALAGWGVARMGDWLAEPLVASGQLVRLCPDYRIVSNRGEDAQMHAVFASRRIPRKARLVLDAIRSAAQSAGFGNSLQAAS</sequence>
<dbReference type="Proteomes" id="UP000198290">
    <property type="component" value="Chromosome"/>
</dbReference>
<dbReference type="InterPro" id="IPR036388">
    <property type="entry name" value="WH-like_DNA-bd_sf"/>
</dbReference>
<accession>A0A3G9GKW6</accession>